<keyword evidence="4 7" id="KW-0659">Purine metabolism</keyword>
<keyword evidence="6 7" id="KW-0576">Peroxisome</keyword>
<comment type="subcellular location">
    <subcellularLocation>
        <location evidence="1 7">Peroxisome</location>
    </subcellularLocation>
</comment>
<comment type="function">
    <text evidence="7 10">Catalyzes the oxidation of uric acid to 5-hydroxyisourate, which is further processed to form (S)-allantoin.</text>
</comment>
<evidence type="ECO:0000256" key="5">
    <source>
        <dbReference type="ARBA" id="ARBA00023002"/>
    </source>
</evidence>
<keyword evidence="5 7" id="KW-0560">Oxidoreductase</keyword>
<dbReference type="GO" id="GO:0004846">
    <property type="term" value="F:urate oxidase activity"/>
    <property type="evidence" value="ECO:0007669"/>
    <property type="project" value="UniProtKB-EC"/>
</dbReference>
<dbReference type="RefSeq" id="XP_033676645.1">
    <property type="nucleotide sequence ID" value="XM_033825302.1"/>
</dbReference>
<dbReference type="FunFam" id="3.10.270.10:FF:000001">
    <property type="entry name" value="Uricase"/>
    <property type="match status" value="1"/>
</dbReference>
<dbReference type="AlphaFoldDB" id="A0A6A6HUF3"/>
<dbReference type="UniPathway" id="UPA00394">
    <property type="reaction ID" value="UER00650"/>
</dbReference>
<dbReference type="Gene3D" id="3.10.270.10">
    <property type="entry name" value="Urate Oxidase"/>
    <property type="match status" value="1"/>
</dbReference>
<protein>
    <recommendedName>
        <fullName evidence="7 10">Uricase</fullName>
        <ecNumber evidence="7 10">1.7.3.3</ecNumber>
    </recommendedName>
    <alternativeName>
        <fullName evidence="7">Urate oxidase</fullName>
    </alternativeName>
</protein>
<evidence type="ECO:0000256" key="10">
    <source>
        <dbReference type="RuleBase" id="RU004455"/>
    </source>
</evidence>
<comment type="pathway">
    <text evidence="2 7">Purine metabolism; urate degradation; (S)-allantoin from urate: step 1/3.</text>
</comment>
<dbReference type="InterPro" id="IPR002042">
    <property type="entry name" value="Uricase"/>
</dbReference>
<evidence type="ECO:0000256" key="8">
    <source>
        <dbReference type="PIRSR" id="PIRSR000241-1"/>
    </source>
</evidence>
<feature type="binding site" evidence="9">
    <location>
        <position position="253"/>
    </location>
    <ligand>
        <name>O2</name>
        <dbReference type="ChEBI" id="CHEBI:15379"/>
    </ligand>
</feature>
<feature type="binding site" evidence="9">
    <location>
        <position position="226"/>
    </location>
    <ligand>
        <name>urate</name>
        <dbReference type="ChEBI" id="CHEBI:17775"/>
    </ligand>
</feature>
<gene>
    <name evidence="11" type="ORF">BU26DRAFT_468904</name>
</gene>
<dbReference type="GO" id="GO:0019628">
    <property type="term" value="P:urate catabolic process"/>
    <property type="evidence" value="ECO:0007669"/>
    <property type="project" value="UniProtKB-UniPathway"/>
</dbReference>
<keyword evidence="12" id="KW-1185">Reference proteome</keyword>
<dbReference type="PANTHER" id="PTHR42874">
    <property type="entry name" value="URICASE"/>
    <property type="match status" value="1"/>
</dbReference>
<dbReference type="EMBL" id="ML987211">
    <property type="protein sequence ID" value="KAF2241641.1"/>
    <property type="molecule type" value="Genomic_DNA"/>
</dbReference>
<evidence type="ECO:0000313" key="11">
    <source>
        <dbReference type="EMBL" id="KAF2241641.1"/>
    </source>
</evidence>
<feature type="binding site" evidence="9">
    <location>
        <position position="226"/>
    </location>
    <ligand>
        <name>5-hydroxyisourate</name>
        <dbReference type="ChEBI" id="CHEBI:18072"/>
    </ligand>
</feature>
<evidence type="ECO:0000256" key="7">
    <source>
        <dbReference type="PIRNR" id="PIRNR000241"/>
    </source>
</evidence>
<dbReference type="GO" id="GO:0005777">
    <property type="term" value="C:peroxisome"/>
    <property type="evidence" value="ECO:0007669"/>
    <property type="project" value="UniProtKB-SubCell"/>
</dbReference>
<dbReference type="NCBIfam" id="TIGR03383">
    <property type="entry name" value="urate_oxi"/>
    <property type="match status" value="1"/>
</dbReference>
<dbReference type="GeneID" id="54578632"/>
<dbReference type="PIRSF" id="PIRSF000241">
    <property type="entry name" value="Urate_oxidase"/>
    <property type="match status" value="1"/>
</dbReference>
<evidence type="ECO:0000256" key="2">
    <source>
        <dbReference type="ARBA" id="ARBA00004831"/>
    </source>
</evidence>
<feature type="binding site" evidence="9">
    <location>
        <position position="58"/>
    </location>
    <ligand>
        <name>urate</name>
        <dbReference type="ChEBI" id="CHEBI:17775"/>
    </ligand>
</feature>
<dbReference type="PRINTS" id="PR00093">
    <property type="entry name" value="URICASE"/>
</dbReference>
<evidence type="ECO:0000256" key="9">
    <source>
        <dbReference type="PIRSR" id="PIRSR000241-2"/>
    </source>
</evidence>
<feature type="binding site" evidence="9">
    <location>
        <position position="227"/>
    </location>
    <ligand>
        <name>5-hydroxyisourate</name>
        <dbReference type="ChEBI" id="CHEBI:18072"/>
    </ligand>
</feature>
<feature type="binding site" evidence="9">
    <location>
        <position position="253"/>
    </location>
    <ligand>
        <name>urate</name>
        <dbReference type="ChEBI" id="CHEBI:17775"/>
    </ligand>
</feature>
<dbReference type="Proteomes" id="UP000800094">
    <property type="component" value="Unassembled WGS sequence"/>
</dbReference>
<evidence type="ECO:0000313" key="12">
    <source>
        <dbReference type="Proteomes" id="UP000800094"/>
    </source>
</evidence>
<reference evidence="11" key="1">
    <citation type="journal article" date="2020" name="Stud. Mycol.">
        <title>101 Dothideomycetes genomes: a test case for predicting lifestyles and emergence of pathogens.</title>
        <authorList>
            <person name="Haridas S."/>
            <person name="Albert R."/>
            <person name="Binder M."/>
            <person name="Bloem J."/>
            <person name="Labutti K."/>
            <person name="Salamov A."/>
            <person name="Andreopoulos B."/>
            <person name="Baker S."/>
            <person name="Barry K."/>
            <person name="Bills G."/>
            <person name="Bluhm B."/>
            <person name="Cannon C."/>
            <person name="Castanera R."/>
            <person name="Culley D."/>
            <person name="Daum C."/>
            <person name="Ezra D."/>
            <person name="Gonzalez J."/>
            <person name="Henrissat B."/>
            <person name="Kuo A."/>
            <person name="Liang C."/>
            <person name="Lipzen A."/>
            <person name="Lutzoni F."/>
            <person name="Magnuson J."/>
            <person name="Mondo S."/>
            <person name="Nolan M."/>
            <person name="Ohm R."/>
            <person name="Pangilinan J."/>
            <person name="Park H.-J."/>
            <person name="Ramirez L."/>
            <person name="Alfaro M."/>
            <person name="Sun H."/>
            <person name="Tritt A."/>
            <person name="Yoshinaga Y."/>
            <person name="Zwiers L.-H."/>
            <person name="Turgeon B."/>
            <person name="Goodwin S."/>
            <person name="Spatafora J."/>
            <person name="Crous P."/>
            <person name="Grigoriev I."/>
        </authorList>
    </citation>
    <scope>NUCLEOTIDE SEQUENCE</scope>
    <source>
        <strain evidence="11">CBS 122368</strain>
    </source>
</reference>
<name>A0A6A6HUF3_9PLEO</name>
<evidence type="ECO:0000256" key="4">
    <source>
        <dbReference type="ARBA" id="ARBA00022631"/>
    </source>
</evidence>
<dbReference type="InterPro" id="IPR019842">
    <property type="entry name" value="Uricase_CS"/>
</dbReference>
<dbReference type="SUPFAM" id="SSF55620">
    <property type="entry name" value="Tetrahydrobiopterin biosynthesis enzymes-like"/>
    <property type="match status" value="2"/>
</dbReference>
<feature type="binding site" evidence="9">
    <location>
        <position position="177"/>
    </location>
    <ligand>
        <name>urate</name>
        <dbReference type="ChEBI" id="CHEBI:17775"/>
    </ligand>
</feature>
<evidence type="ECO:0000256" key="6">
    <source>
        <dbReference type="ARBA" id="ARBA00023140"/>
    </source>
</evidence>
<dbReference type="EC" id="1.7.3.3" evidence="7 10"/>
<proteinExistence type="inferred from homology"/>
<dbReference type="PROSITE" id="PS00366">
    <property type="entry name" value="URICASE"/>
    <property type="match status" value="1"/>
</dbReference>
<feature type="binding site" evidence="9">
    <location>
        <position position="253"/>
    </location>
    <ligand>
        <name>5-hydroxyisourate</name>
        <dbReference type="ChEBI" id="CHEBI:18072"/>
    </ligand>
</feature>
<feature type="active site" description="Charge relay system" evidence="8">
    <location>
        <position position="255"/>
    </location>
</feature>
<feature type="binding site" evidence="9">
    <location>
        <position position="160"/>
    </location>
    <ligand>
        <name>urate</name>
        <dbReference type="ChEBI" id="CHEBI:17775"/>
    </ligand>
</feature>
<feature type="binding site" evidence="9">
    <location>
        <position position="59"/>
    </location>
    <ligand>
        <name>urate</name>
        <dbReference type="ChEBI" id="CHEBI:17775"/>
    </ligand>
</feature>
<comment type="similarity">
    <text evidence="3 7 10">Belongs to the uricase family.</text>
</comment>
<dbReference type="OrthoDB" id="9992118at2759"/>
<feature type="active site" description="Charge relay system" evidence="8">
    <location>
        <position position="58"/>
    </location>
</feature>
<sequence>MSQLSYARYGKDNIRLYKVDKNDRTGVHTVTEQTVCSLLEGDIETSYTKADNSVVVATDTQKQTTYILAKQNPISTPEHFAAILGNHYIETYPHIHAAHIKIIQHRWTRMNIDGKPHPHSFFRDGEEIRVVEAVAREGEGITIRSKIEKLLVLKSTGSAFYGFHRDEYTQLPETWDRILSTEVEAGWKWKLFKNVAEVKAVDFDAAWQKARDITLKTFATDDSASVQATMYKMCDQILAAVPLVEVVDYALPNKHYFEIDLSWHKGLKNTGKDATVFAPQSNPNGLIQCTVTRKPKSKL</sequence>
<feature type="active site" description="Charge relay system" evidence="8">
    <location>
        <position position="11"/>
    </location>
</feature>
<dbReference type="GO" id="GO:0006145">
    <property type="term" value="P:purine nucleobase catabolic process"/>
    <property type="evidence" value="ECO:0007669"/>
    <property type="project" value="TreeGrafter"/>
</dbReference>
<evidence type="ECO:0000256" key="3">
    <source>
        <dbReference type="ARBA" id="ARBA00009760"/>
    </source>
</evidence>
<dbReference type="Pfam" id="PF01014">
    <property type="entry name" value="Uricase"/>
    <property type="match status" value="2"/>
</dbReference>
<organism evidence="11 12">
    <name type="scientific">Trematosphaeria pertusa</name>
    <dbReference type="NCBI Taxonomy" id="390896"/>
    <lineage>
        <taxon>Eukaryota</taxon>
        <taxon>Fungi</taxon>
        <taxon>Dikarya</taxon>
        <taxon>Ascomycota</taxon>
        <taxon>Pezizomycotina</taxon>
        <taxon>Dothideomycetes</taxon>
        <taxon>Pleosporomycetidae</taxon>
        <taxon>Pleosporales</taxon>
        <taxon>Massarineae</taxon>
        <taxon>Trematosphaeriaceae</taxon>
        <taxon>Trematosphaeria</taxon>
    </lineage>
</organism>
<evidence type="ECO:0000256" key="1">
    <source>
        <dbReference type="ARBA" id="ARBA00004275"/>
    </source>
</evidence>
<accession>A0A6A6HUF3</accession>
<dbReference type="PANTHER" id="PTHR42874:SF1">
    <property type="entry name" value="URICASE"/>
    <property type="match status" value="1"/>
</dbReference>
<comment type="catalytic activity">
    <reaction evidence="7 10">
        <text>urate + O2 + H2O = 5-hydroxyisourate + H2O2</text>
        <dbReference type="Rhea" id="RHEA:21368"/>
        <dbReference type="ChEBI" id="CHEBI:15377"/>
        <dbReference type="ChEBI" id="CHEBI:15379"/>
        <dbReference type="ChEBI" id="CHEBI:16240"/>
        <dbReference type="ChEBI" id="CHEBI:17775"/>
        <dbReference type="ChEBI" id="CHEBI:18072"/>
        <dbReference type="EC" id="1.7.3.3"/>
    </reaction>
</comment>
<feature type="binding site" evidence="9">
    <location>
        <position position="227"/>
    </location>
    <ligand>
        <name>urate</name>
        <dbReference type="ChEBI" id="CHEBI:17775"/>
    </ligand>
</feature>